<dbReference type="RefSeq" id="WP_200988680.1">
    <property type="nucleotide sequence ID" value="NZ_CP063311.1"/>
</dbReference>
<evidence type="ECO:0000313" key="1">
    <source>
        <dbReference type="EMBL" id="QOV23076.1"/>
    </source>
</evidence>
<protein>
    <submittedName>
        <fullName evidence="1">Uncharacterized protein</fullName>
    </submittedName>
</protein>
<accession>A0A7S6RDR9</accession>
<dbReference type="Proteomes" id="UP000593846">
    <property type="component" value="Chromosome"/>
</dbReference>
<dbReference type="AlphaFoldDB" id="A0A7S6RDR9"/>
<dbReference type="KEGG" id="aee:IM676_01570"/>
<sequence length="57" mass="6654">MSPESNIEDVQEPITSAPPEVRQIIERVWKLEKGRLDKKSNSHINEEILDIVKEEVR</sequence>
<evidence type="ECO:0000313" key="2">
    <source>
        <dbReference type="Proteomes" id="UP000593846"/>
    </source>
</evidence>
<gene>
    <name evidence="1" type="ORF">IM676_01570</name>
</gene>
<name>A0A7S6RDR9_9CYAN</name>
<dbReference type="EMBL" id="CP063311">
    <property type="protein sequence ID" value="QOV23076.1"/>
    <property type="molecule type" value="Genomic_DNA"/>
</dbReference>
<reference evidence="2" key="1">
    <citation type="submission" date="2020-10" db="EMBL/GenBank/DDBJ databases">
        <title>Genome-based taxonomic classification of the species Anabaenopsis elenkinii.</title>
        <authorList>
            <person name="Delbaje E."/>
            <person name="Andreote A.P.D."/>
            <person name="Pellegrinetti T.A."/>
            <person name="Cruz R.B."/>
            <person name="Branco L.H.Z."/>
            <person name="Fiore M.F."/>
        </authorList>
    </citation>
    <scope>NUCLEOTIDE SEQUENCE [LARGE SCALE GENOMIC DNA]</scope>
    <source>
        <strain evidence="2">CCIBt3563</strain>
    </source>
</reference>
<proteinExistence type="predicted"/>
<organism evidence="1 2">
    <name type="scientific">Anabaenopsis elenkinii CCIBt3563</name>
    <dbReference type="NCBI Taxonomy" id="2779889"/>
    <lineage>
        <taxon>Bacteria</taxon>
        <taxon>Bacillati</taxon>
        <taxon>Cyanobacteriota</taxon>
        <taxon>Cyanophyceae</taxon>
        <taxon>Nostocales</taxon>
        <taxon>Nodulariaceae</taxon>
        <taxon>Anabaenopsis</taxon>
    </lineage>
</organism>
<keyword evidence="2" id="KW-1185">Reference proteome</keyword>